<evidence type="ECO:0000256" key="1">
    <source>
        <dbReference type="ARBA" id="ARBA00004496"/>
    </source>
</evidence>
<dbReference type="PANTHER" id="PTHR48111">
    <property type="entry name" value="REGULATOR OF RPOS"/>
    <property type="match status" value="1"/>
</dbReference>
<keyword evidence="6" id="KW-0804">Transcription</keyword>
<comment type="subcellular location">
    <subcellularLocation>
        <location evidence="1">Cytoplasm</location>
    </subcellularLocation>
</comment>
<dbReference type="Gene3D" id="6.10.250.690">
    <property type="match status" value="1"/>
</dbReference>
<dbReference type="InterPro" id="IPR011006">
    <property type="entry name" value="CheY-like_superfamily"/>
</dbReference>
<keyword evidence="4" id="KW-0805">Transcription regulation</keyword>
<dbReference type="RefSeq" id="WP_119113794.1">
    <property type="nucleotide sequence ID" value="NZ_CBCSEO010000025.1"/>
</dbReference>
<feature type="modified residue" description="4-aspartylphosphate" evidence="7">
    <location>
        <position position="55"/>
    </location>
</feature>
<feature type="domain" description="Response regulatory" evidence="9">
    <location>
        <begin position="5"/>
        <end position="119"/>
    </location>
</feature>
<evidence type="ECO:0000313" key="12">
    <source>
        <dbReference type="Proteomes" id="UP000265816"/>
    </source>
</evidence>
<dbReference type="OrthoDB" id="9790442at2"/>
<evidence type="ECO:0000259" key="9">
    <source>
        <dbReference type="PROSITE" id="PS50110"/>
    </source>
</evidence>
<dbReference type="Gene3D" id="1.10.10.10">
    <property type="entry name" value="Winged helix-like DNA-binding domain superfamily/Winged helix DNA-binding domain"/>
    <property type="match status" value="1"/>
</dbReference>
<dbReference type="Proteomes" id="UP000265816">
    <property type="component" value="Unassembled WGS sequence"/>
</dbReference>
<dbReference type="GO" id="GO:0000156">
    <property type="term" value="F:phosphorelay response regulator activity"/>
    <property type="evidence" value="ECO:0007669"/>
    <property type="project" value="TreeGrafter"/>
</dbReference>
<gene>
    <name evidence="11" type="ORF">D1970_15550</name>
</gene>
<dbReference type="Pfam" id="PF00486">
    <property type="entry name" value="Trans_reg_C"/>
    <property type="match status" value="1"/>
</dbReference>
<organism evidence="11 12">
    <name type="scientific">Mesobacillus zeae</name>
    <dbReference type="NCBI Taxonomy" id="1917180"/>
    <lineage>
        <taxon>Bacteria</taxon>
        <taxon>Bacillati</taxon>
        <taxon>Bacillota</taxon>
        <taxon>Bacilli</taxon>
        <taxon>Bacillales</taxon>
        <taxon>Bacillaceae</taxon>
        <taxon>Mesobacillus</taxon>
    </lineage>
</organism>
<dbReference type="CDD" id="cd17574">
    <property type="entry name" value="REC_OmpR"/>
    <property type="match status" value="1"/>
</dbReference>
<dbReference type="PANTHER" id="PTHR48111:SF52">
    <property type="entry name" value="TRANSCRIPTIONAL REGULATORY PROTEIN YVRH"/>
    <property type="match status" value="1"/>
</dbReference>
<evidence type="ECO:0000256" key="3">
    <source>
        <dbReference type="ARBA" id="ARBA00023012"/>
    </source>
</evidence>
<evidence type="ECO:0000256" key="4">
    <source>
        <dbReference type="ARBA" id="ARBA00023015"/>
    </source>
</evidence>
<dbReference type="PROSITE" id="PS51755">
    <property type="entry name" value="OMPR_PHOB"/>
    <property type="match status" value="1"/>
</dbReference>
<dbReference type="InterPro" id="IPR039420">
    <property type="entry name" value="WalR-like"/>
</dbReference>
<dbReference type="EMBL" id="QWVT01000026">
    <property type="protein sequence ID" value="RID83585.1"/>
    <property type="molecule type" value="Genomic_DNA"/>
</dbReference>
<evidence type="ECO:0000256" key="6">
    <source>
        <dbReference type="ARBA" id="ARBA00023163"/>
    </source>
</evidence>
<dbReference type="AlphaFoldDB" id="A0A398B186"/>
<dbReference type="Pfam" id="PF00072">
    <property type="entry name" value="Response_reg"/>
    <property type="match status" value="1"/>
</dbReference>
<dbReference type="SUPFAM" id="SSF52172">
    <property type="entry name" value="CheY-like"/>
    <property type="match status" value="1"/>
</dbReference>
<reference evidence="11 12" key="1">
    <citation type="submission" date="2018-08" db="EMBL/GenBank/DDBJ databases">
        <title>Bacillus jemisoniae sp. nov., Bacillus chryseoplanitiae sp. nov., Bacillus resnikiae sp. nov., and Bacillus frankliniae sp. nov., isolated from Viking spacecraft and associated surfaces.</title>
        <authorList>
            <person name="Seuylemezian A."/>
            <person name="Vaishampayan P."/>
        </authorList>
    </citation>
    <scope>NUCLEOTIDE SEQUENCE [LARGE SCALE GENOMIC DNA]</scope>
    <source>
        <strain evidence="11 12">JJ-247</strain>
    </source>
</reference>
<keyword evidence="2 7" id="KW-0597">Phosphoprotein</keyword>
<evidence type="ECO:0000313" key="11">
    <source>
        <dbReference type="EMBL" id="RID83585.1"/>
    </source>
</evidence>
<dbReference type="GO" id="GO:0006355">
    <property type="term" value="P:regulation of DNA-templated transcription"/>
    <property type="evidence" value="ECO:0007669"/>
    <property type="project" value="InterPro"/>
</dbReference>
<sequence length="238" mass="27281">MHKSQILIVDDEKAILHMLTTILIREEFQHIDTAGTAERALTLCQSKRYDLILLDVMLPGRSGFEICPLIRQTTEAPIFFLTARSTDLDKLSGFALGADDYITKPFNPLEVVARIKAHLRRQKGRQSHTAQTLYQYGQIQVNTLSGEVTIHGKCVELPAQVYQLLLFFCQHPNQLFSKNQLYEKVWGEEFLGEDNTVMVHIRKLREKIEENPSKPCYIITVRGLGYKFVPSGDRHEHS</sequence>
<dbReference type="GO" id="GO:0032993">
    <property type="term" value="C:protein-DNA complex"/>
    <property type="evidence" value="ECO:0007669"/>
    <property type="project" value="TreeGrafter"/>
</dbReference>
<dbReference type="PROSITE" id="PS50110">
    <property type="entry name" value="RESPONSE_REGULATORY"/>
    <property type="match status" value="1"/>
</dbReference>
<evidence type="ECO:0000256" key="2">
    <source>
        <dbReference type="ARBA" id="ARBA00022553"/>
    </source>
</evidence>
<protein>
    <submittedName>
        <fullName evidence="11">DNA-binding response regulator</fullName>
    </submittedName>
</protein>
<dbReference type="Gene3D" id="3.40.50.2300">
    <property type="match status" value="1"/>
</dbReference>
<dbReference type="SMART" id="SM00862">
    <property type="entry name" value="Trans_reg_C"/>
    <property type="match status" value="1"/>
</dbReference>
<dbReference type="SMART" id="SM00448">
    <property type="entry name" value="REC"/>
    <property type="match status" value="1"/>
</dbReference>
<evidence type="ECO:0000256" key="5">
    <source>
        <dbReference type="ARBA" id="ARBA00023125"/>
    </source>
</evidence>
<evidence type="ECO:0000259" key="10">
    <source>
        <dbReference type="PROSITE" id="PS51755"/>
    </source>
</evidence>
<dbReference type="InterPro" id="IPR001867">
    <property type="entry name" value="OmpR/PhoB-type_DNA-bd"/>
</dbReference>
<dbReference type="FunFam" id="3.40.50.2300:FF:000001">
    <property type="entry name" value="DNA-binding response regulator PhoB"/>
    <property type="match status" value="1"/>
</dbReference>
<keyword evidence="5 8" id="KW-0238">DNA-binding</keyword>
<dbReference type="FunFam" id="1.10.10.10:FF:000018">
    <property type="entry name" value="DNA-binding response regulator ResD"/>
    <property type="match status" value="1"/>
</dbReference>
<name>A0A398B186_9BACI</name>
<proteinExistence type="predicted"/>
<dbReference type="CDD" id="cd00383">
    <property type="entry name" value="trans_reg_C"/>
    <property type="match status" value="1"/>
</dbReference>
<feature type="domain" description="OmpR/PhoB-type" evidence="10">
    <location>
        <begin position="131"/>
        <end position="230"/>
    </location>
</feature>
<dbReference type="GO" id="GO:0000976">
    <property type="term" value="F:transcription cis-regulatory region binding"/>
    <property type="evidence" value="ECO:0007669"/>
    <property type="project" value="TreeGrafter"/>
</dbReference>
<accession>A0A398B186</accession>
<feature type="DNA-binding region" description="OmpR/PhoB-type" evidence="8">
    <location>
        <begin position="131"/>
        <end position="230"/>
    </location>
</feature>
<dbReference type="InterPro" id="IPR001789">
    <property type="entry name" value="Sig_transdc_resp-reg_receiver"/>
</dbReference>
<keyword evidence="3" id="KW-0902">Two-component regulatory system</keyword>
<dbReference type="InterPro" id="IPR036388">
    <property type="entry name" value="WH-like_DNA-bd_sf"/>
</dbReference>
<dbReference type="GO" id="GO:0005829">
    <property type="term" value="C:cytosol"/>
    <property type="evidence" value="ECO:0007669"/>
    <property type="project" value="TreeGrafter"/>
</dbReference>
<keyword evidence="12" id="KW-1185">Reference proteome</keyword>
<comment type="caution">
    <text evidence="11">The sequence shown here is derived from an EMBL/GenBank/DDBJ whole genome shotgun (WGS) entry which is preliminary data.</text>
</comment>
<evidence type="ECO:0000256" key="8">
    <source>
        <dbReference type="PROSITE-ProRule" id="PRU01091"/>
    </source>
</evidence>
<evidence type="ECO:0000256" key="7">
    <source>
        <dbReference type="PROSITE-ProRule" id="PRU00169"/>
    </source>
</evidence>